<protein>
    <submittedName>
        <fullName evidence="2">Uncharacterized protein</fullName>
    </submittedName>
</protein>
<keyword evidence="1" id="KW-1133">Transmembrane helix</keyword>
<evidence type="ECO:0000256" key="1">
    <source>
        <dbReference type="SAM" id="Phobius"/>
    </source>
</evidence>
<organism evidence="2">
    <name type="scientific">Homalodisca liturata</name>
    <dbReference type="NCBI Taxonomy" id="320908"/>
    <lineage>
        <taxon>Eukaryota</taxon>
        <taxon>Metazoa</taxon>
        <taxon>Ecdysozoa</taxon>
        <taxon>Arthropoda</taxon>
        <taxon>Hexapoda</taxon>
        <taxon>Insecta</taxon>
        <taxon>Pterygota</taxon>
        <taxon>Neoptera</taxon>
        <taxon>Paraneoptera</taxon>
        <taxon>Hemiptera</taxon>
        <taxon>Auchenorrhyncha</taxon>
        <taxon>Membracoidea</taxon>
        <taxon>Cicadellidae</taxon>
        <taxon>Cicadellinae</taxon>
        <taxon>Proconiini</taxon>
        <taxon>Homalodisca</taxon>
    </lineage>
</organism>
<feature type="non-terminal residue" evidence="2">
    <location>
        <position position="1"/>
    </location>
</feature>
<dbReference type="EMBL" id="GECU01031355">
    <property type="protein sequence ID" value="JAS76351.1"/>
    <property type="molecule type" value="Transcribed_RNA"/>
</dbReference>
<keyword evidence="1" id="KW-0812">Transmembrane</keyword>
<feature type="transmembrane region" description="Helical" evidence="1">
    <location>
        <begin position="6"/>
        <end position="28"/>
    </location>
</feature>
<name>A0A1B6HNW7_9HEMI</name>
<reference evidence="2" key="1">
    <citation type="submission" date="2015-11" db="EMBL/GenBank/DDBJ databases">
        <title>De novo transcriptome assembly of four potential Pierce s Disease insect vectors from Arizona vineyards.</title>
        <authorList>
            <person name="Tassone E.E."/>
        </authorList>
    </citation>
    <scope>NUCLEOTIDE SEQUENCE</scope>
</reference>
<evidence type="ECO:0000313" key="2">
    <source>
        <dbReference type="EMBL" id="JAS76351.1"/>
    </source>
</evidence>
<sequence length="110" mass="12717">SKVKFILNMVNCVYMIVLALLVAMTCGWHHHESKLQKRVLRSYGGGRFGLSGVHENTPDGEHSVIYTLPESQGRNNGQYLQERNLFGRQGEHNERIARVRHHEENRFMSN</sequence>
<accession>A0A1B6HNW7</accession>
<dbReference type="AlphaFoldDB" id="A0A1B6HNW7"/>
<dbReference type="EMBL" id="GECU01030731">
    <property type="protein sequence ID" value="JAS76975.1"/>
    <property type="molecule type" value="Transcribed_RNA"/>
</dbReference>
<gene>
    <name evidence="2" type="ORF">g.15640</name>
    <name evidence="3" type="ORF">g.15641</name>
</gene>
<keyword evidence="1" id="KW-0472">Membrane</keyword>
<evidence type="ECO:0000313" key="3">
    <source>
        <dbReference type="EMBL" id="JAS76975.1"/>
    </source>
</evidence>
<proteinExistence type="predicted"/>